<organism evidence="6 7">
    <name type="scientific">Rhodoferax lithotrophicus</name>
    <dbReference type="NCBI Taxonomy" id="2798804"/>
    <lineage>
        <taxon>Bacteria</taxon>
        <taxon>Pseudomonadati</taxon>
        <taxon>Pseudomonadota</taxon>
        <taxon>Betaproteobacteria</taxon>
        <taxon>Burkholderiales</taxon>
        <taxon>Comamonadaceae</taxon>
        <taxon>Rhodoferax</taxon>
    </lineage>
</organism>
<dbReference type="InterPro" id="IPR052163">
    <property type="entry name" value="DGC-Regulatory_Protein"/>
</dbReference>
<dbReference type="RefSeq" id="WP_223910867.1">
    <property type="nucleotide sequence ID" value="NZ_AP024238.1"/>
</dbReference>
<feature type="transmembrane region" description="Helical" evidence="1">
    <location>
        <begin position="12"/>
        <end position="37"/>
    </location>
</feature>
<dbReference type="Gene3D" id="3.30.450.20">
    <property type="entry name" value="PAS domain"/>
    <property type="match status" value="1"/>
</dbReference>
<dbReference type="PANTHER" id="PTHR46663">
    <property type="entry name" value="DIGUANYLATE CYCLASE DGCT-RELATED"/>
    <property type="match status" value="1"/>
</dbReference>
<evidence type="ECO:0000259" key="5">
    <source>
        <dbReference type="PROSITE" id="PS50887"/>
    </source>
</evidence>
<dbReference type="CDD" id="cd01949">
    <property type="entry name" value="GGDEF"/>
    <property type="match status" value="1"/>
</dbReference>
<dbReference type="PROSITE" id="PS50885">
    <property type="entry name" value="HAMP"/>
    <property type="match status" value="1"/>
</dbReference>
<dbReference type="PROSITE" id="PS50887">
    <property type="entry name" value="GGDEF"/>
    <property type="match status" value="1"/>
</dbReference>
<dbReference type="InterPro" id="IPR029787">
    <property type="entry name" value="Nucleotide_cyclase"/>
</dbReference>
<dbReference type="InterPro" id="IPR032244">
    <property type="entry name" value="LapD_MoxY_N"/>
</dbReference>
<dbReference type="InterPro" id="IPR000160">
    <property type="entry name" value="GGDEF_dom"/>
</dbReference>
<dbReference type="SMART" id="SM00086">
    <property type="entry name" value="PAC"/>
    <property type="match status" value="1"/>
</dbReference>
<dbReference type="NCBIfam" id="TIGR00229">
    <property type="entry name" value="sensory_box"/>
    <property type="match status" value="1"/>
</dbReference>
<dbReference type="InterPro" id="IPR043128">
    <property type="entry name" value="Rev_trsase/Diguanyl_cyclase"/>
</dbReference>
<dbReference type="CDD" id="cd00130">
    <property type="entry name" value="PAS"/>
    <property type="match status" value="1"/>
</dbReference>
<dbReference type="InterPro" id="IPR035965">
    <property type="entry name" value="PAS-like_dom_sf"/>
</dbReference>
<dbReference type="Pfam" id="PF00990">
    <property type="entry name" value="GGDEF"/>
    <property type="match status" value="1"/>
</dbReference>
<dbReference type="InterPro" id="IPR000014">
    <property type="entry name" value="PAS"/>
</dbReference>
<dbReference type="Gene3D" id="3.30.70.270">
    <property type="match status" value="1"/>
</dbReference>
<dbReference type="Pfam" id="PF16448">
    <property type="entry name" value="LapD_MoxY_N"/>
    <property type="match status" value="1"/>
</dbReference>
<dbReference type="InterPro" id="IPR003660">
    <property type="entry name" value="HAMP_dom"/>
</dbReference>
<accession>A0ABM7MKU8</accession>
<feature type="domain" description="PAC" evidence="3">
    <location>
        <begin position="315"/>
        <end position="367"/>
    </location>
</feature>
<evidence type="ECO:0000259" key="3">
    <source>
        <dbReference type="PROSITE" id="PS50113"/>
    </source>
</evidence>
<dbReference type="InterPro" id="IPR001610">
    <property type="entry name" value="PAC"/>
</dbReference>
<sequence>MLQKAWNPWTHLSFIARLVVTASVALIVASVVMLVTVAYEETEQVEANLDHVMLDQLAILPTTLADWIVVGDFAVIQESLNRFASQHEVASITYRSANGASVTSKGQLMELQAPAWFAAKFGKLNPVGRTSVKIGGREYGTLEVVLTAHQAINQAWSRLQRHMAILALAVGLDFLGILFVLRNGLRPLSVLNQGARALAAGDLKTRIPLQGSPEIAHTIAAFNRMAESVESSQNALRENLDRIALAASVFEHATEGIIITDAQQRILETNPAFSHITGYSRSEMQGKTPRLLSSGRHDVSFYAAMWDSIQGKGQWHGDIWNLNKNGDVFPERLSIVAVRDAEGKVAHYIGIFSDISELARKVTERTSELEALNHRLEALSTTDGLTGIANRRRFDDRLLTEWARALRGGHSVALLMMDVDLFKNYNDHYGHQAGDECLRSVAKIFDSNSRRSSDLAARYGGEEFALIAPDTDAPSALHLAEVIRQSIESLGLPHAKSPFGKVTVSMGVSVMTPDGTQQPEMLIHMADEALYLAKNQGRNRVLLAHGK</sequence>
<dbReference type="CDD" id="cd06225">
    <property type="entry name" value="HAMP"/>
    <property type="match status" value="1"/>
</dbReference>
<feature type="domain" description="PAS" evidence="2">
    <location>
        <begin position="242"/>
        <end position="288"/>
    </location>
</feature>
<dbReference type="PROSITE" id="PS50113">
    <property type="entry name" value="PAC"/>
    <property type="match status" value="1"/>
</dbReference>
<dbReference type="Gene3D" id="6.10.340.10">
    <property type="match status" value="1"/>
</dbReference>
<dbReference type="Pfam" id="PF00672">
    <property type="entry name" value="HAMP"/>
    <property type="match status" value="1"/>
</dbReference>
<dbReference type="NCBIfam" id="TIGR00254">
    <property type="entry name" value="GGDEF"/>
    <property type="match status" value="1"/>
</dbReference>
<evidence type="ECO:0000256" key="1">
    <source>
        <dbReference type="SAM" id="Phobius"/>
    </source>
</evidence>
<evidence type="ECO:0000313" key="7">
    <source>
        <dbReference type="Proteomes" id="UP000824366"/>
    </source>
</evidence>
<dbReference type="EMBL" id="AP024238">
    <property type="protein sequence ID" value="BCO26817.1"/>
    <property type="molecule type" value="Genomic_DNA"/>
</dbReference>
<dbReference type="PROSITE" id="PS50112">
    <property type="entry name" value="PAS"/>
    <property type="match status" value="1"/>
</dbReference>
<dbReference type="SUPFAM" id="SSF158472">
    <property type="entry name" value="HAMP domain-like"/>
    <property type="match status" value="1"/>
</dbReference>
<reference evidence="6 7" key="1">
    <citation type="journal article" date="2021" name="Microbiol. Spectr.">
        <title>A Single Bacterium Capable of Oxidation and Reduction of Iron at Circumneutral pH.</title>
        <authorList>
            <person name="Kato S."/>
            <person name="Ohkuma M."/>
        </authorList>
    </citation>
    <scope>NUCLEOTIDE SEQUENCE [LARGE SCALE GENOMIC DNA]</scope>
    <source>
        <strain evidence="6 7">MIZ03</strain>
    </source>
</reference>
<dbReference type="Proteomes" id="UP000824366">
    <property type="component" value="Chromosome"/>
</dbReference>
<feature type="transmembrane region" description="Helical" evidence="1">
    <location>
        <begin position="163"/>
        <end position="181"/>
    </location>
</feature>
<dbReference type="SUPFAM" id="SSF55785">
    <property type="entry name" value="PYP-like sensor domain (PAS domain)"/>
    <property type="match status" value="1"/>
</dbReference>
<dbReference type="InterPro" id="IPR000700">
    <property type="entry name" value="PAS-assoc_C"/>
</dbReference>
<keyword evidence="1" id="KW-1133">Transmembrane helix</keyword>
<dbReference type="SMART" id="SM00304">
    <property type="entry name" value="HAMP"/>
    <property type="match status" value="1"/>
</dbReference>
<proteinExistence type="predicted"/>
<protein>
    <recommendedName>
        <fullName evidence="8">Diguanylate cyclase</fullName>
    </recommendedName>
</protein>
<keyword evidence="7" id="KW-1185">Reference proteome</keyword>
<dbReference type="SUPFAM" id="SSF55073">
    <property type="entry name" value="Nucleotide cyclase"/>
    <property type="match status" value="1"/>
</dbReference>
<keyword evidence="1" id="KW-0472">Membrane</keyword>
<evidence type="ECO:0000313" key="6">
    <source>
        <dbReference type="EMBL" id="BCO26817.1"/>
    </source>
</evidence>
<evidence type="ECO:0008006" key="8">
    <source>
        <dbReference type="Google" id="ProtNLM"/>
    </source>
</evidence>
<dbReference type="Pfam" id="PF13426">
    <property type="entry name" value="PAS_9"/>
    <property type="match status" value="1"/>
</dbReference>
<name>A0ABM7MKU8_9BURK</name>
<feature type="domain" description="GGDEF" evidence="5">
    <location>
        <begin position="410"/>
        <end position="546"/>
    </location>
</feature>
<dbReference type="PANTHER" id="PTHR46663:SF3">
    <property type="entry name" value="SLL0267 PROTEIN"/>
    <property type="match status" value="1"/>
</dbReference>
<feature type="domain" description="HAMP" evidence="4">
    <location>
        <begin position="182"/>
        <end position="234"/>
    </location>
</feature>
<evidence type="ECO:0000259" key="2">
    <source>
        <dbReference type="PROSITE" id="PS50112"/>
    </source>
</evidence>
<evidence type="ECO:0000259" key="4">
    <source>
        <dbReference type="PROSITE" id="PS50885"/>
    </source>
</evidence>
<keyword evidence="1" id="KW-0812">Transmembrane</keyword>
<gene>
    <name evidence="6" type="ORF">MIZ03_1703</name>
</gene>
<dbReference type="SMART" id="SM00267">
    <property type="entry name" value="GGDEF"/>
    <property type="match status" value="1"/>
</dbReference>
<dbReference type="SMART" id="SM00091">
    <property type="entry name" value="PAS"/>
    <property type="match status" value="1"/>
</dbReference>